<protein>
    <submittedName>
        <fullName evidence="1">Uncharacterized protein</fullName>
    </submittedName>
</protein>
<accession>A0A542ZP58</accession>
<name>A0A542ZP58_RARFA</name>
<keyword evidence="2" id="KW-1185">Reference proteome</keyword>
<evidence type="ECO:0000313" key="1">
    <source>
        <dbReference type="EMBL" id="TQL62046.1"/>
    </source>
</evidence>
<dbReference type="Proteomes" id="UP000315389">
    <property type="component" value="Unassembled WGS sequence"/>
</dbReference>
<sequence>MEANIARSPDRNLGGENSPLKIAAFNDDFSATRLGFRHICHVPATRAHGLDEFVGYFERLLTRDQLSSQLAVETKRRGFDDARKLSMIVGHLANELHSSLKGQESKVGVKLYRGIKVSHSHARIRSMRTTCSSVATRISRTS</sequence>
<evidence type="ECO:0000313" key="2">
    <source>
        <dbReference type="Proteomes" id="UP000315389"/>
    </source>
</evidence>
<reference evidence="1 2" key="1">
    <citation type="submission" date="2019-06" db="EMBL/GenBank/DDBJ databases">
        <title>Sequencing the genomes of 1000 actinobacteria strains.</title>
        <authorList>
            <person name="Klenk H.-P."/>
        </authorList>
    </citation>
    <scope>NUCLEOTIDE SEQUENCE [LARGE SCALE GENOMIC DNA]</scope>
    <source>
        <strain evidence="1 2">DSM 4813</strain>
    </source>
</reference>
<comment type="caution">
    <text evidence="1">The sequence shown here is derived from an EMBL/GenBank/DDBJ whole genome shotgun (WGS) entry which is preliminary data.</text>
</comment>
<gene>
    <name evidence="1" type="ORF">FB461_1679</name>
</gene>
<dbReference type="EMBL" id="VFOS01000002">
    <property type="protein sequence ID" value="TQL62046.1"/>
    <property type="molecule type" value="Genomic_DNA"/>
</dbReference>
<organism evidence="1 2">
    <name type="scientific">Rarobacter faecitabidus</name>
    <dbReference type="NCBI Taxonomy" id="13243"/>
    <lineage>
        <taxon>Bacteria</taxon>
        <taxon>Bacillati</taxon>
        <taxon>Actinomycetota</taxon>
        <taxon>Actinomycetes</taxon>
        <taxon>Micrococcales</taxon>
        <taxon>Rarobacteraceae</taxon>
        <taxon>Rarobacter</taxon>
    </lineage>
</organism>
<proteinExistence type="predicted"/>
<dbReference type="AlphaFoldDB" id="A0A542ZP58"/>